<feature type="region of interest" description="Disordered" evidence="8">
    <location>
        <begin position="445"/>
        <end position="466"/>
    </location>
</feature>
<keyword evidence="7" id="KW-0326">Glycosidase</keyword>
<dbReference type="PANTHER" id="PTHR12145">
    <property type="entry name" value="MANNAN ENDO-1,6-ALPHA-MANNOSIDASE DCW1"/>
    <property type="match status" value="1"/>
</dbReference>
<feature type="region of interest" description="Disordered" evidence="8">
    <location>
        <begin position="478"/>
        <end position="505"/>
    </location>
</feature>
<name>A0ABR0H8E8_9PEZI</name>
<feature type="region of interest" description="Disordered" evidence="8">
    <location>
        <begin position="188"/>
        <end position="287"/>
    </location>
</feature>
<evidence type="ECO:0000256" key="3">
    <source>
        <dbReference type="ARBA" id="ARBA00012350"/>
    </source>
</evidence>
<gene>
    <name evidence="10" type="ORF">QC763_0084730</name>
</gene>
<keyword evidence="4" id="KW-0732">Signal</keyword>
<dbReference type="Pfam" id="PF03663">
    <property type="entry name" value="Glyco_hydro_76"/>
    <property type="match status" value="1"/>
</dbReference>
<keyword evidence="6" id="KW-0325">Glycoprotein</keyword>
<dbReference type="EC" id="3.2.1.101" evidence="3"/>
<evidence type="ECO:0000256" key="6">
    <source>
        <dbReference type="ARBA" id="ARBA00023180"/>
    </source>
</evidence>
<feature type="transmembrane region" description="Helical" evidence="9">
    <location>
        <begin position="1059"/>
        <end position="1084"/>
    </location>
</feature>
<feature type="compositionally biased region" description="Polar residues" evidence="8">
    <location>
        <begin position="566"/>
        <end position="605"/>
    </location>
</feature>
<feature type="compositionally biased region" description="Low complexity" evidence="8">
    <location>
        <begin position="250"/>
        <end position="282"/>
    </location>
</feature>
<evidence type="ECO:0000313" key="10">
    <source>
        <dbReference type="EMBL" id="KAK4664315.1"/>
    </source>
</evidence>
<evidence type="ECO:0000256" key="1">
    <source>
        <dbReference type="ARBA" id="ARBA00001452"/>
    </source>
</evidence>
<evidence type="ECO:0000256" key="4">
    <source>
        <dbReference type="ARBA" id="ARBA00022729"/>
    </source>
</evidence>
<accession>A0ABR0H8E8</accession>
<sequence length="1087" mass="119407">MSPTDSDIEVMADFKMVPDTPFWEMPGFLFDAETVEEIQEHKKKIWKALICPDYTSVPKGSRNRANPEEITKTRVQNNIALLFRALLFFSDHHPSPSYWKDLSPDTFSGCGETTIKLLEGIFVHARRAYADSKGRRRRCNVAMYADKYISFLDSAGGDVSTSDLSKVELRDSWAELKKKGALFNLAQHRPNDVEDDSTDEEPLTLPGESLEQHKSKKRKKTTSGPVTPRKSTRRSSVSGPSKPSADPSKTSTGPSRTGPSTSSTRPSIRSVRIVSPSSSPPTLRFDSSVGLSSEISTAETVSSPILGLALASNGHAQREPLKKVHQRMRVIDITIGEHSDILAFHTNAIESLRADIGLHKGGKAAGLVSTVAEAVAGVLEKKKQSYITHVAAAKVNAAKGPLEEKLATLDSKILDYVGQVAVAESKRSDMETKLDRVSKKLELMGSTSGHEKLQKKVKRYRDNHKSLARDVTSRLLKLERNVDRSGPAGAAEESEEDEDRQNHARSNDSRFAMLEKQIADLKQVNVSLTKRVADLEKGNEAGQRRDNYYSRDNYDNRDSHQRRDSYNTSMVGLNRGSRPNGQMNNGQGIRRSTSTFPSSTDRPQLQQIPDARRQTANMRWTNASAAAALLLCAVTGASAQSGNKLQVNLDSQDSIKRAAKVVAANLWEYYRGDEPGQTPGILPGPPPAGDYYWWQAGAMFGTLIDYWHYTGDSTYNNETVRSIVHQAGAPTFAFMHPNWTASLGNDDQGFWGMTAMLAAEVNFPNPAPTDPQYLALAQATFNTQAARWENQDCAGGLRWQVPHTNNGYDYKNTIANVVFLNIAARLARYTNNETYAEWAERTWDWTEGVGYITEDYDVYDGANTPQNCTNLNKVQWSPNAAVLLHGAAIMYNYTTGDRQAQWKTRVAGLLNRTVDHFFPEGIMVERPCELKDRVQCNVDQHSFKGYMHRALASTAIVAPFTRDSILEVLRSSTKGAVESCLADGTCGFRWDRGEYDGDVSNGPAGQQMSALAALSTLLLDNSDGPLTNSTGGTSVGDPNAGSSAFELDPMRQITAGDKAGAAIVTIVVVGSFVGSLVWMSGGLFEVS</sequence>
<keyword evidence="9" id="KW-0812">Transmembrane</keyword>
<comment type="similarity">
    <text evidence="2">Belongs to the glycosyl hydrolase 76 family.</text>
</comment>
<evidence type="ECO:0000256" key="2">
    <source>
        <dbReference type="ARBA" id="ARBA00009699"/>
    </source>
</evidence>
<comment type="catalytic activity">
    <reaction evidence="1">
        <text>Random hydrolysis of (1-&gt;6)-alpha-D-mannosidic linkages in unbranched (1-&gt;6)-mannans.</text>
        <dbReference type="EC" id="3.2.1.101"/>
    </reaction>
</comment>
<evidence type="ECO:0000256" key="5">
    <source>
        <dbReference type="ARBA" id="ARBA00022801"/>
    </source>
</evidence>
<dbReference type="SUPFAM" id="SSF48208">
    <property type="entry name" value="Six-hairpin glycosidases"/>
    <property type="match status" value="1"/>
</dbReference>
<feature type="compositionally biased region" description="Acidic residues" evidence="8">
    <location>
        <begin position="193"/>
        <end position="202"/>
    </location>
</feature>
<keyword evidence="9" id="KW-1133">Transmembrane helix</keyword>
<evidence type="ECO:0000256" key="7">
    <source>
        <dbReference type="ARBA" id="ARBA00023295"/>
    </source>
</evidence>
<keyword evidence="5" id="KW-0378">Hydrolase</keyword>
<reference evidence="10 11" key="1">
    <citation type="journal article" date="2023" name="bioRxiv">
        <title>High-quality genome assemblies of four members of thePodospora anserinaspecies complex.</title>
        <authorList>
            <person name="Ament-Velasquez S.L."/>
            <person name="Vogan A.A."/>
            <person name="Wallerman O."/>
            <person name="Hartmann F."/>
            <person name="Gautier V."/>
            <person name="Silar P."/>
            <person name="Giraud T."/>
            <person name="Johannesson H."/>
        </authorList>
    </citation>
    <scope>NUCLEOTIDE SEQUENCE [LARGE SCALE GENOMIC DNA]</scope>
    <source>
        <strain evidence="10 11">CBS 411.78</strain>
    </source>
</reference>
<evidence type="ECO:0000313" key="11">
    <source>
        <dbReference type="Proteomes" id="UP001326199"/>
    </source>
</evidence>
<evidence type="ECO:0000256" key="9">
    <source>
        <dbReference type="SAM" id="Phobius"/>
    </source>
</evidence>
<keyword evidence="9" id="KW-0472">Membrane</keyword>
<feature type="region of interest" description="Disordered" evidence="8">
    <location>
        <begin position="537"/>
        <end position="605"/>
    </location>
</feature>
<dbReference type="GeneID" id="87926362"/>
<dbReference type="Gene3D" id="1.50.10.20">
    <property type="match status" value="1"/>
</dbReference>
<dbReference type="Proteomes" id="UP001326199">
    <property type="component" value="Unassembled WGS sequence"/>
</dbReference>
<dbReference type="InterPro" id="IPR008928">
    <property type="entry name" value="6-hairpin_glycosidase_sf"/>
</dbReference>
<dbReference type="PANTHER" id="PTHR12145:SF36">
    <property type="entry name" value="MANNAN ENDO-1,6-ALPHA-MANNOSIDASE DCW1"/>
    <property type="match status" value="1"/>
</dbReference>
<dbReference type="InterPro" id="IPR005198">
    <property type="entry name" value="Glyco_hydro_76"/>
</dbReference>
<evidence type="ECO:0000256" key="8">
    <source>
        <dbReference type="SAM" id="MobiDB-lite"/>
    </source>
</evidence>
<dbReference type="InterPro" id="IPR014480">
    <property type="entry name" value="Mannan-1_6-alpha_mannosidase"/>
</dbReference>
<organism evidence="10 11">
    <name type="scientific">Podospora pseudopauciseta</name>
    <dbReference type="NCBI Taxonomy" id="2093780"/>
    <lineage>
        <taxon>Eukaryota</taxon>
        <taxon>Fungi</taxon>
        <taxon>Dikarya</taxon>
        <taxon>Ascomycota</taxon>
        <taxon>Pezizomycotina</taxon>
        <taxon>Sordariomycetes</taxon>
        <taxon>Sordariomycetidae</taxon>
        <taxon>Sordariales</taxon>
        <taxon>Podosporaceae</taxon>
        <taxon>Podospora</taxon>
    </lineage>
</organism>
<comment type="caution">
    <text evidence="10">The sequence shown here is derived from an EMBL/GenBank/DDBJ whole genome shotgun (WGS) entry which is preliminary data.</text>
</comment>
<dbReference type="EMBL" id="JAFFHB010000007">
    <property type="protein sequence ID" value="KAK4664315.1"/>
    <property type="molecule type" value="Genomic_DNA"/>
</dbReference>
<feature type="compositionally biased region" description="Basic and acidic residues" evidence="8">
    <location>
        <begin position="537"/>
        <end position="565"/>
    </location>
</feature>
<proteinExistence type="inferred from homology"/>
<dbReference type="RefSeq" id="XP_062764281.1">
    <property type="nucleotide sequence ID" value="XM_062906176.1"/>
</dbReference>
<keyword evidence="11" id="KW-1185">Reference proteome</keyword>
<protein>
    <recommendedName>
        <fullName evidence="3">mannan endo-1,6-alpha-mannosidase</fullName>
        <ecNumber evidence="3">3.2.1.101</ecNumber>
    </recommendedName>
</protein>